<dbReference type="Proteomes" id="UP000663828">
    <property type="component" value="Unassembled WGS sequence"/>
</dbReference>
<dbReference type="Proteomes" id="UP000663852">
    <property type="component" value="Unassembled WGS sequence"/>
</dbReference>
<evidence type="ECO:0000313" key="4">
    <source>
        <dbReference type="Proteomes" id="UP000663852"/>
    </source>
</evidence>
<dbReference type="OrthoDB" id="407509at2759"/>
<reference evidence="1" key="1">
    <citation type="submission" date="2021-02" db="EMBL/GenBank/DDBJ databases">
        <authorList>
            <person name="Nowell W R."/>
        </authorList>
    </citation>
    <scope>NUCLEOTIDE SEQUENCE</scope>
</reference>
<gene>
    <name evidence="1" type="ORF">EDS130_LOCUS37927</name>
    <name evidence="2" type="ORF">XAT740_LOCUS44206</name>
</gene>
<organism evidence="1 4">
    <name type="scientific">Adineta ricciae</name>
    <name type="common">Rotifer</name>
    <dbReference type="NCBI Taxonomy" id="249248"/>
    <lineage>
        <taxon>Eukaryota</taxon>
        <taxon>Metazoa</taxon>
        <taxon>Spiralia</taxon>
        <taxon>Gnathifera</taxon>
        <taxon>Rotifera</taxon>
        <taxon>Eurotatoria</taxon>
        <taxon>Bdelloidea</taxon>
        <taxon>Adinetida</taxon>
        <taxon>Adinetidae</taxon>
        <taxon>Adineta</taxon>
    </lineage>
</organism>
<name>A0A815MRQ8_ADIRI</name>
<protein>
    <recommendedName>
        <fullName evidence="5">Reverse transcriptase domain-containing protein</fullName>
    </recommendedName>
</protein>
<dbReference type="PANTHER" id="PTHR19446">
    <property type="entry name" value="REVERSE TRANSCRIPTASES"/>
    <property type="match status" value="1"/>
</dbReference>
<dbReference type="EMBL" id="CAJNOJ010000384">
    <property type="protein sequence ID" value="CAF1426913.1"/>
    <property type="molecule type" value="Genomic_DNA"/>
</dbReference>
<evidence type="ECO:0008006" key="5">
    <source>
        <dbReference type="Google" id="ProtNLM"/>
    </source>
</evidence>
<sequence length="155" mass="17295">MRTSSLKKNKSPGLDGVTAEVLQAGGDQLARQIRKLCNKAWREGTIPEEWGKSLLVPTPKKGDLSNCSNYQTISLINHTGKVHLTVLLNRLKGNLDPYLSEEQAGFRKDRSIVHQILTLRLIAEKAKRQGKKYTTVSLTFKKHSIRSSITSSGLR</sequence>
<evidence type="ECO:0000313" key="2">
    <source>
        <dbReference type="EMBL" id="CAF1568105.1"/>
    </source>
</evidence>
<evidence type="ECO:0000313" key="1">
    <source>
        <dbReference type="EMBL" id="CAF1426913.1"/>
    </source>
</evidence>
<keyword evidence="3" id="KW-1185">Reference proteome</keyword>
<comment type="caution">
    <text evidence="1">The sequence shown here is derived from an EMBL/GenBank/DDBJ whole genome shotgun (WGS) entry which is preliminary data.</text>
</comment>
<evidence type="ECO:0000313" key="3">
    <source>
        <dbReference type="Proteomes" id="UP000663828"/>
    </source>
</evidence>
<accession>A0A815MRQ8</accession>
<dbReference type="AlphaFoldDB" id="A0A815MRQ8"/>
<dbReference type="EMBL" id="CAJNOR010005570">
    <property type="protein sequence ID" value="CAF1568105.1"/>
    <property type="molecule type" value="Genomic_DNA"/>
</dbReference>
<proteinExistence type="predicted"/>